<feature type="active site" evidence="3">
    <location>
        <position position="199"/>
    </location>
</feature>
<dbReference type="Pfam" id="PF07859">
    <property type="entry name" value="Abhydrolase_3"/>
    <property type="match status" value="1"/>
</dbReference>
<evidence type="ECO:0000256" key="1">
    <source>
        <dbReference type="ARBA" id="ARBA00010515"/>
    </source>
</evidence>
<dbReference type="AlphaFoldDB" id="A0A516X793"/>
<accession>A0A516X793</accession>
<evidence type="ECO:0000313" key="6">
    <source>
        <dbReference type="EMBL" id="QDQ98541.1"/>
    </source>
</evidence>
<dbReference type="PANTHER" id="PTHR48081">
    <property type="entry name" value="AB HYDROLASE SUPERFAMILY PROTEIN C4A8.06C"/>
    <property type="match status" value="1"/>
</dbReference>
<dbReference type="GO" id="GO:0004806">
    <property type="term" value="F:triacylglycerol lipase activity"/>
    <property type="evidence" value="ECO:0007669"/>
    <property type="project" value="TreeGrafter"/>
</dbReference>
<keyword evidence="7" id="KW-1185">Reference proteome</keyword>
<evidence type="ECO:0000313" key="7">
    <source>
        <dbReference type="Proteomes" id="UP000317344"/>
    </source>
</evidence>
<comment type="similarity">
    <text evidence="1">Belongs to the 'GDXG' lipolytic enzyme family.</text>
</comment>
<evidence type="ECO:0000256" key="3">
    <source>
        <dbReference type="PROSITE-ProRule" id="PRU10038"/>
    </source>
</evidence>
<dbReference type="InterPro" id="IPR029058">
    <property type="entry name" value="AB_hydrolase_fold"/>
</dbReference>
<dbReference type="OrthoDB" id="128186at2"/>
<evidence type="ECO:0000256" key="2">
    <source>
        <dbReference type="ARBA" id="ARBA00022801"/>
    </source>
</evidence>
<reference evidence="6 7" key="2">
    <citation type="submission" date="2019-07" db="EMBL/GenBank/DDBJ databases">
        <authorList>
            <person name="Huang Y."/>
        </authorList>
    </citation>
    <scope>NUCLEOTIDE SEQUENCE [LARGE SCALE GENOMIC DNA]</scope>
    <source>
        <strain evidence="6 7">HY188</strain>
    </source>
</reference>
<dbReference type="PANTHER" id="PTHR48081:SF30">
    <property type="entry name" value="ACETYL-HYDROLASE LIPR-RELATED"/>
    <property type="match status" value="1"/>
</dbReference>
<dbReference type="KEGG" id="toy:FO059_15965"/>
<feature type="domain" description="Alpha/beta hydrolase fold-3" evidence="5">
    <location>
        <begin position="125"/>
        <end position="332"/>
    </location>
</feature>
<evidence type="ECO:0000256" key="4">
    <source>
        <dbReference type="SAM" id="MobiDB-lite"/>
    </source>
</evidence>
<dbReference type="EMBL" id="CP041765">
    <property type="protein sequence ID" value="QDQ98541.1"/>
    <property type="molecule type" value="Genomic_DNA"/>
</dbReference>
<dbReference type="InterPro" id="IPR013094">
    <property type="entry name" value="AB_hydrolase_3"/>
</dbReference>
<dbReference type="Proteomes" id="UP000317344">
    <property type="component" value="Chromosome"/>
</dbReference>
<dbReference type="InterPro" id="IPR033140">
    <property type="entry name" value="Lipase_GDXG_put_SER_AS"/>
</dbReference>
<dbReference type="Gene3D" id="3.40.50.1820">
    <property type="entry name" value="alpha/beta hydrolase"/>
    <property type="match status" value="1"/>
</dbReference>
<keyword evidence="2 6" id="KW-0378">Hydrolase</keyword>
<name>A0A516X793_9ACTN</name>
<sequence length="364" mass="38810">MTRSSVLRLIEPGGGSARRADTAAHRPSALGSTAPAAGVATTVRRQHMRGASLQSQLVSRALSVTARPTFSVWSYTSRLGWPVGMLDAAATALPAIDGTQHQPVRLQNCDAEWIQGPGANAEHVVLYLHGGAFLCCGLRTHRRMVSRISAVSQSSVLAVDYRLLPHHTISDAISDGVDAYKWLLASGYSAENILVAGDSAGGYLAFEVPLAIAAAGLPGPAGIVALSPLTEMDPTRKLAHRNSRHCSMFPRRAVPALAKLSDRMDEQAMTTRGQLPRVCPVDANLTVLPPTLIQVGSHEMLYPDSALIAERLAAAGVPCELQVWDHQPHVFQVFADVIPEGHDAIAEIGRFIRSAWGALLTPVD</sequence>
<dbReference type="PROSITE" id="PS01174">
    <property type="entry name" value="LIPASE_GDXG_SER"/>
    <property type="match status" value="1"/>
</dbReference>
<proteinExistence type="inferred from homology"/>
<dbReference type="InterPro" id="IPR050300">
    <property type="entry name" value="GDXG_lipolytic_enzyme"/>
</dbReference>
<dbReference type="SUPFAM" id="SSF53474">
    <property type="entry name" value="alpha/beta-Hydrolases"/>
    <property type="match status" value="1"/>
</dbReference>
<evidence type="ECO:0000259" key="5">
    <source>
        <dbReference type="Pfam" id="PF07859"/>
    </source>
</evidence>
<gene>
    <name evidence="6" type="ORF">FO059_15965</name>
</gene>
<reference evidence="6 7" key="1">
    <citation type="submission" date="2019-07" db="EMBL/GenBank/DDBJ databases">
        <title>Tomitella cavernea sp. nov., an actinomycete isolated from soil.</title>
        <authorList>
            <person name="Cheng J."/>
        </authorList>
    </citation>
    <scope>NUCLEOTIDE SEQUENCE [LARGE SCALE GENOMIC DNA]</scope>
    <source>
        <strain evidence="6 7">HY188</strain>
    </source>
</reference>
<organism evidence="6 7">
    <name type="scientific">Tomitella fengzijianii</name>
    <dbReference type="NCBI Taxonomy" id="2597660"/>
    <lineage>
        <taxon>Bacteria</taxon>
        <taxon>Bacillati</taxon>
        <taxon>Actinomycetota</taxon>
        <taxon>Actinomycetes</taxon>
        <taxon>Mycobacteriales</taxon>
        <taxon>Tomitella</taxon>
    </lineage>
</organism>
<feature type="region of interest" description="Disordered" evidence="4">
    <location>
        <begin position="1"/>
        <end position="35"/>
    </location>
</feature>
<protein>
    <submittedName>
        <fullName evidence="6">Alpha/beta hydrolase</fullName>
    </submittedName>
</protein>